<evidence type="ECO:0000259" key="1">
    <source>
        <dbReference type="PROSITE" id="PS50125"/>
    </source>
</evidence>
<evidence type="ECO:0000313" key="3">
    <source>
        <dbReference type="Proteomes" id="UP000605201"/>
    </source>
</evidence>
<reference evidence="2 3" key="1">
    <citation type="submission" date="2020-08" db="EMBL/GenBank/DDBJ databases">
        <title>Bridging the membrane lipid divide: bacteria of the FCB group superphylum have the potential to synthesize archaeal ether lipids.</title>
        <authorList>
            <person name="Villanueva L."/>
            <person name="Von Meijenfeldt F.A.B."/>
            <person name="Westbye A.B."/>
            <person name="Yadav S."/>
            <person name="Hopmans E.C."/>
            <person name="Dutilh B.E."/>
            <person name="Sinninghe Damste J.S."/>
        </authorList>
    </citation>
    <scope>NUCLEOTIDE SEQUENCE [LARGE SCALE GENOMIC DNA]</scope>
    <source>
        <strain evidence="2">NIOZ-UU17</strain>
    </source>
</reference>
<name>A0A8J6TR41_9BACT</name>
<evidence type="ECO:0000313" key="2">
    <source>
        <dbReference type="EMBL" id="MBC8431480.1"/>
    </source>
</evidence>
<feature type="domain" description="Guanylate cyclase" evidence="1">
    <location>
        <begin position="104"/>
        <end position="214"/>
    </location>
</feature>
<dbReference type="AlphaFoldDB" id="A0A8J6TR41"/>
<comment type="caution">
    <text evidence="2">The sequence shown here is derived from an EMBL/GenBank/DDBJ whole genome shotgun (WGS) entry which is preliminary data.</text>
</comment>
<dbReference type="CDD" id="cd07302">
    <property type="entry name" value="CHD"/>
    <property type="match status" value="1"/>
</dbReference>
<organism evidence="2 3">
    <name type="scientific">Candidatus Desulfatibia vada</name>
    <dbReference type="NCBI Taxonomy" id="2841696"/>
    <lineage>
        <taxon>Bacteria</taxon>
        <taxon>Pseudomonadati</taxon>
        <taxon>Thermodesulfobacteriota</taxon>
        <taxon>Desulfobacteria</taxon>
        <taxon>Desulfobacterales</taxon>
        <taxon>Desulfobacterales incertae sedis</taxon>
        <taxon>Candidatus Desulfatibia</taxon>
    </lineage>
</organism>
<dbReference type="Pfam" id="PF00211">
    <property type="entry name" value="Guanylate_cyc"/>
    <property type="match status" value="1"/>
</dbReference>
<sequence length="272" mass="30063">NIKIPTLILHREGDKVITVDHGRQLASEIPNARFSLLKGSIHPLWLGDTPQIIKEILEFICEEESGAPIFDTHQATTKDIIQKSREEHEGTLPITAVETVEQATILFSDIVSSTALVTKLGDAAARDIFLQHDKIVRDQVRSYVGRELQNLGDGFMLSFESPSSAIKCACDIQKELSKNLPLIKVRMGINTGEVVRREGRHPFGQAVVISSRIVAKAKGGQILISDVSKQLVSGSKFPFVERGRFKPKGFDEMIKLHGIDWDEVGVKSAVDC</sequence>
<dbReference type="PANTHER" id="PTHR43081:SF1">
    <property type="entry name" value="ADENYLATE CYCLASE, TERMINAL-DIFFERENTIATION SPECIFIC"/>
    <property type="match status" value="1"/>
</dbReference>
<dbReference type="InterPro" id="IPR029787">
    <property type="entry name" value="Nucleotide_cyclase"/>
</dbReference>
<protein>
    <submittedName>
        <fullName evidence="2">Adenylate/guanylate cyclase domain-containing protein</fullName>
    </submittedName>
</protein>
<dbReference type="Proteomes" id="UP000605201">
    <property type="component" value="Unassembled WGS sequence"/>
</dbReference>
<dbReference type="Gene3D" id="3.30.70.1230">
    <property type="entry name" value="Nucleotide cyclase"/>
    <property type="match status" value="1"/>
</dbReference>
<feature type="non-terminal residue" evidence="2">
    <location>
        <position position="1"/>
    </location>
</feature>
<dbReference type="PROSITE" id="PS50125">
    <property type="entry name" value="GUANYLATE_CYCLASE_2"/>
    <property type="match status" value="1"/>
</dbReference>
<dbReference type="GO" id="GO:0004016">
    <property type="term" value="F:adenylate cyclase activity"/>
    <property type="evidence" value="ECO:0007669"/>
    <property type="project" value="UniProtKB-ARBA"/>
</dbReference>
<dbReference type="InterPro" id="IPR001054">
    <property type="entry name" value="A/G_cyclase"/>
</dbReference>
<dbReference type="GO" id="GO:0009190">
    <property type="term" value="P:cyclic nucleotide biosynthetic process"/>
    <property type="evidence" value="ECO:0007669"/>
    <property type="project" value="InterPro"/>
</dbReference>
<dbReference type="SUPFAM" id="SSF53474">
    <property type="entry name" value="alpha/beta-Hydrolases"/>
    <property type="match status" value="1"/>
</dbReference>
<dbReference type="EMBL" id="JACNIG010000146">
    <property type="protein sequence ID" value="MBC8431480.1"/>
    <property type="molecule type" value="Genomic_DNA"/>
</dbReference>
<proteinExistence type="predicted"/>
<dbReference type="Gene3D" id="3.40.50.1820">
    <property type="entry name" value="alpha/beta hydrolase"/>
    <property type="match status" value="1"/>
</dbReference>
<dbReference type="GO" id="GO:0035556">
    <property type="term" value="P:intracellular signal transduction"/>
    <property type="evidence" value="ECO:0007669"/>
    <property type="project" value="InterPro"/>
</dbReference>
<dbReference type="SMART" id="SM00044">
    <property type="entry name" value="CYCc"/>
    <property type="match status" value="1"/>
</dbReference>
<dbReference type="SUPFAM" id="SSF55073">
    <property type="entry name" value="Nucleotide cyclase"/>
    <property type="match status" value="1"/>
</dbReference>
<dbReference type="InterPro" id="IPR050697">
    <property type="entry name" value="Adenylyl/Guanylyl_Cyclase_3/4"/>
</dbReference>
<dbReference type="PANTHER" id="PTHR43081">
    <property type="entry name" value="ADENYLATE CYCLASE, TERMINAL-DIFFERENTIATION SPECIFIC-RELATED"/>
    <property type="match status" value="1"/>
</dbReference>
<accession>A0A8J6TR41</accession>
<dbReference type="InterPro" id="IPR029058">
    <property type="entry name" value="AB_hydrolase_fold"/>
</dbReference>
<gene>
    <name evidence="2" type="ORF">H8D96_06130</name>
</gene>